<protein>
    <submittedName>
        <fullName evidence="1">Uncharacterized protein</fullName>
    </submittedName>
</protein>
<organism evidence="1 2">
    <name type="scientific">Burkholderia territorii</name>
    <dbReference type="NCBI Taxonomy" id="1503055"/>
    <lineage>
        <taxon>Bacteria</taxon>
        <taxon>Pseudomonadati</taxon>
        <taxon>Pseudomonadota</taxon>
        <taxon>Betaproteobacteria</taxon>
        <taxon>Burkholderiales</taxon>
        <taxon>Burkholderiaceae</taxon>
        <taxon>Burkholderia</taxon>
        <taxon>Burkholderia cepacia complex</taxon>
    </lineage>
</organism>
<proteinExistence type="predicted"/>
<evidence type="ECO:0000313" key="2">
    <source>
        <dbReference type="Proteomes" id="UP000062317"/>
    </source>
</evidence>
<accession>A0A105V9V0</accession>
<gene>
    <name evidence="1" type="ORF">WT27_09480</name>
</gene>
<comment type="caution">
    <text evidence="1">The sequence shown here is derived from an EMBL/GenBank/DDBJ whole genome shotgun (WGS) entry which is preliminary data.</text>
</comment>
<reference evidence="1 2" key="1">
    <citation type="submission" date="2015-11" db="EMBL/GenBank/DDBJ databases">
        <title>Expanding the genomic diversity of Burkholderia species for the development of highly accurate diagnostics.</title>
        <authorList>
            <person name="Sahl J."/>
            <person name="Keim P."/>
            <person name="Wagner D."/>
        </authorList>
    </citation>
    <scope>NUCLEOTIDE SEQUENCE [LARGE SCALE GENOMIC DNA]</scope>
    <source>
        <strain evidence="1 2">MSMB1301WGS</strain>
    </source>
</reference>
<dbReference type="AlphaFoldDB" id="A0A105V9V0"/>
<sequence length="70" mass="7598">MIDFRHAHMTANVHGSERRVGRLTNRQVGDTVEFGLCVDLRVLIVLPSAGSARIDGTQALSDEAGVRPRA</sequence>
<dbReference type="EMBL" id="LPEQ01000097">
    <property type="protein sequence ID" value="KVV43919.1"/>
    <property type="molecule type" value="Genomic_DNA"/>
</dbReference>
<keyword evidence="2" id="KW-1185">Reference proteome</keyword>
<evidence type="ECO:0000313" key="1">
    <source>
        <dbReference type="EMBL" id="KVV43919.1"/>
    </source>
</evidence>
<dbReference type="Proteomes" id="UP000062317">
    <property type="component" value="Unassembled WGS sequence"/>
</dbReference>
<name>A0A105V9V0_9BURK</name>